<evidence type="ECO:0000313" key="8">
    <source>
        <dbReference type="EMBL" id="RZS39055.1"/>
    </source>
</evidence>
<dbReference type="GO" id="GO:0016020">
    <property type="term" value="C:membrane"/>
    <property type="evidence" value="ECO:0007669"/>
    <property type="project" value="UniProtKB-SubCell"/>
</dbReference>
<dbReference type="OrthoDB" id="9812521at2"/>
<dbReference type="EMBL" id="SGWQ01000004">
    <property type="protein sequence ID" value="RZS39055.1"/>
    <property type="molecule type" value="Genomic_DNA"/>
</dbReference>
<evidence type="ECO:0000256" key="6">
    <source>
        <dbReference type="SAM" id="Phobius"/>
    </source>
</evidence>
<proteinExistence type="inferred from homology"/>
<dbReference type="InterPro" id="IPR050638">
    <property type="entry name" value="AA-Vitamin_Transporters"/>
</dbReference>
<feature type="transmembrane region" description="Helical" evidence="6">
    <location>
        <begin position="91"/>
        <end position="109"/>
    </location>
</feature>
<comment type="similarity">
    <text evidence="2">Belongs to the EamA transporter family.</text>
</comment>
<evidence type="ECO:0000256" key="1">
    <source>
        <dbReference type="ARBA" id="ARBA00004141"/>
    </source>
</evidence>
<feature type="transmembrane region" description="Helical" evidence="6">
    <location>
        <begin position="237"/>
        <end position="257"/>
    </location>
</feature>
<feature type="transmembrane region" description="Helical" evidence="6">
    <location>
        <begin position="210"/>
        <end position="230"/>
    </location>
</feature>
<feature type="transmembrane region" description="Helical" evidence="6">
    <location>
        <begin position="118"/>
        <end position="136"/>
    </location>
</feature>
<keyword evidence="9" id="KW-1185">Reference proteome</keyword>
<gene>
    <name evidence="8" type="ORF">EV193_104266</name>
</gene>
<feature type="transmembrane region" description="Helical" evidence="6">
    <location>
        <begin position="33"/>
        <end position="51"/>
    </location>
</feature>
<keyword evidence="3 6" id="KW-0812">Transmembrane</keyword>
<feature type="transmembrane region" description="Helical" evidence="6">
    <location>
        <begin position="172"/>
        <end position="190"/>
    </location>
</feature>
<dbReference type="InterPro" id="IPR037185">
    <property type="entry name" value="EmrE-like"/>
</dbReference>
<name>A0A4Q7KR79_9PSEU</name>
<feature type="transmembrane region" description="Helical" evidence="6">
    <location>
        <begin position="142"/>
        <end position="160"/>
    </location>
</feature>
<feature type="domain" description="EamA" evidence="7">
    <location>
        <begin position="6"/>
        <end position="131"/>
    </location>
</feature>
<keyword evidence="4 6" id="KW-1133">Transmembrane helix</keyword>
<feature type="domain" description="EamA" evidence="7">
    <location>
        <begin position="143"/>
        <end position="278"/>
    </location>
</feature>
<dbReference type="InterPro" id="IPR000620">
    <property type="entry name" value="EamA_dom"/>
</dbReference>
<organism evidence="8 9">
    <name type="scientific">Herbihabitans rhizosphaerae</name>
    <dbReference type="NCBI Taxonomy" id="1872711"/>
    <lineage>
        <taxon>Bacteria</taxon>
        <taxon>Bacillati</taxon>
        <taxon>Actinomycetota</taxon>
        <taxon>Actinomycetes</taxon>
        <taxon>Pseudonocardiales</taxon>
        <taxon>Pseudonocardiaceae</taxon>
        <taxon>Herbihabitans</taxon>
    </lineage>
</organism>
<feature type="transmembrane region" description="Helical" evidence="6">
    <location>
        <begin position="58"/>
        <end position="79"/>
    </location>
</feature>
<comment type="subcellular location">
    <subcellularLocation>
        <location evidence="1">Membrane</location>
        <topology evidence="1">Multi-pass membrane protein</topology>
    </subcellularLocation>
</comment>
<evidence type="ECO:0000256" key="5">
    <source>
        <dbReference type="ARBA" id="ARBA00023136"/>
    </source>
</evidence>
<evidence type="ECO:0000256" key="3">
    <source>
        <dbReference type="ARBA" id="ARBA00022692"/>
    </source>
</evidence>
<dbReference type="PANTHER" id="PTHR32322:SF9">
    <property type="entry name" value="AMINO-ACID METABOLITE EFFLUX PUMP-RELATED"/>
    <property type="match status" value="1"/>
</dbReference>
<comment type="caution">
    <text evidence="8">The sequence shown here is derived from an EMBL/GenBank/DDBJ whole genome shotgun (WGS) entry which is preliminary data.</text>
</comment>
<evidence type="ECO:0000259" key="7">
    <source>
        <dbReference type="Pfam" id="PF00892"/>
    </source>
</evidence>
<feature type="transmembrane region" description="Helical" evidence="6">
    <location>
        <begin position="263"/>
        <end position="283"/>
    </location>
</feature>
<evidence type="ECO:0000256" key="2">
    <source>
        <dbReference type="ARBA" id="ARBA00007362"/>
    </source>
</evidence>
<evidence type="ECO:0000313" key="9">
    <source>
        <dbReference type="Proteomes" id="UP000294257"/>
    </source>
</evidence>
<dbReference type="Proteomes" id="UP000294257">
    <property type="component" value="Unassembled WGS sequence"/>
</dbReference>
<dbReference type="Pfam" id="PF00892">
    <property type="entry name" value="EamA"/>
    <property type="match status" value="2"/>
</dbReference>
<reference evidence="8 9" key="1">
    <citation type="submission" date="2019-02" db="EMBL/GenBank/DDBJ databases">
        <title>Genomic Encyclopedia of Type Strains, Phase IV (KMG-IV): sequencing the most valuable type-strain genomes for metagenomic binning, comparative biology and taxonomic classification.</title>
        <authorList>
            <person name="Goeker M."/>
        </authorList>
    </citation>
    <scope>NUCLEOTIDE SEQUENCE [LARGE SCALE GENOMIC DNA]</scope>
    <source>
        <strain evidence="8 9">DSM 101727</strain>
    </source>
</reference>
<sequence>MTTAHLFLAVALAAAWGFNFVVITAGLDHFPPLLFNALRFFVAAVPAIFFLRHPGVPWRWVALVALTLGVLKFSLLFFGMAEGMPPGLSSLVLQSQALFTAILATTLLGERLGGRQKLGLLVAFVGVGLIALDLGATAPLTAFALAIGAAAMWGVSNVIIRKAAPPDNLRFMVWVGALAVLPLTTLSLIVDGPRADWEALRTVPWSAVAAVLYVGLVATVLGFGTWGYLIRTYSASTVAPFSLLVPVFGMGSAWLFVDESVSLPRILAGLLIVGGVLVGVIGVRRPERITGTPTQGDVGEPTPVR</sequence>
<dbReference type="AlphaFoldDB" id="A0A4Q7KR79"/>
<keyword evidence="5 6" id="KW-0472">Membrane</keyword>
<protein>
    <submittedName>
        <fullName evidence="8">O-acetylserine/cysteine efflux transporter</fullName>
    </submittedName>
</protein>
<dbReference type="SUPFAM" id="SSF103481">
    <property type="entry name" value="Multidrug resistance efflux transporter EmrE"/>
    <property type="match status" value="2"/>
</dbReference>
<evidence type="ECO:0000256" key="4">
    <source>
        <dbReference type="ARBA" id="ARBA00022989"/>
    </source>
</evidence>
<dbReference type="PANTHER" id="PTHR32322">
    <property type="entry name" value="INNER MEMBRANE TRANSPORTER"/>
    <property type="match status" value="1"/>
</dbReference>
<accession>A0A4Q7KR79</accession>